<dbReference type="RefSeq" id="WP_087129772.1">
    <property type="nucleotide sequence ID" value="NZ_FUKO01000007.1"/>
</dbReference>
<dbReference type="Proteomes" id="UP000196320">
    <property type="component" value="Unassembled WGS sequence"/>
</dbReference>
<dbReference type="AlphaFoldDB" id="A0A1R4IFL4"/>
<dbReference type="PRINTS" id="PR00469">
    <property type="entry name" value="PNDRDTASEII"/>
</dbReference>
<dbReference type="EMBL" id="FUKO01000007">
    <property type="protein sequence ID" value="SJN18621.1"/>
    <property type="molecule type" value="Genomic_DNA"/>
</dbReference>
<keyword evidence="2 6" id="KW-0560">Oxidoreductase</keyword>
<dbReference type="InterPro" id="IPR023753">
    <property type="entry name" value="FAD/NAD-binding_dom"/>
</dbReference>
<dbReference type="InterPro" id="IPR050097">
    <property type="entry name" value="Ferredoxin-NADP_redctase_2"/>
</dbReference>
<dbReference type="PRINTS" id="PR00368">
    <property type="entry name" value="FADPNR"/>
</dbReference>
<accession>A0A1R4IFL4</accession>
<dbReference type="OrthoDB" id="9786503at2"/>
<dbReference type="Gene3D" id="3.50.50.60">
    <property type="entry name" value="FAD/NAD(P)-binding domain"/>
    <property type="match status" value="2"/>
</dbReference>
<keyword evidence="7" id="KW-1185">Reference proteome</keyword>
<protein>
    <submittedName>
        <fullName evidence="6">Thioredoxin reductase</fullName>
        <ecNumber evidence="6">1.8.1.9</ecNumber>
    </submittedName>
</protein>
<dbReference type="GO" id="GO:0004791">
    <property type="term" value="F:thioredoxin-disulfide reductase (NADPH) activity"/>
    <property type="evidence" value="ECO:0007669"/>
    <property type="project" value="UniProtKB-EC"/>
</dbReference>
<evidence type="ECO:0000256" key="1">
    <source>
        <dbReference type="ARBA" id="ARBA00022630"/>
    </source>
</evidence>
<evidence type="ECO:0000313" key="6">
    <source>
        <dbReference type="EMBL" id="SJN18621.1"/>
    </source>
</evidence>
<comment type="catalytic activity">
    <reaction evidence="3">
        <text>[thioredoxin]-dithiol + NADP(+) = [thioredoxin]-disulfide + NADPH + H(+)</text>
        <dbReference type="Rhea" id="RHEA:20345"/>
        <dbReference type="Rhea" id="RHEA-COMP:10698"/>
        <dbReference type="Rhea" id="RHEA-COMP:10700"/>
        <dbReference type="ChEBI" id="CHEBI:15378"/>
        <dbReference type="ChEBI" id="CHEBI:29950"/>
        <dbReference type="ChEBI" id="CHEBI:50058"/>
        <dbReference type="ChEBI" id="CHEBI:57783"/>
        <dbReference type="ChEBI" id="CHEBI:58349"/>
        <dbReference type="EC" id="1.8.1.9"/>
    </reaction>
</comment>
<gene>
    <name evidence="6" type="ORF">FM104_01865</name>
</gene>
<proteinExistence type="predicted"/>
<dbReference type="InterPro" id="IPR036188">
    <property type="entry name" value="FAD/NAD-bd_sf"/>
</dbReference>
<evidence type="ECO:0000313" key="7">
    <source>
        <dbReference type="Proteomes" id="UP000196320"/>
    </source>
</evidence>
<feature type="domain" description="FAD/NAD(P)-binding" evidence="5">
    <location>
        <begin position="11"/>
        <end position="293"/>
    </location>
</feature>
<dbReference type="PANTHER" id="PTHR48105">
    <property type="entry name" value="THIOREDOXIN REDUCTASE 1-RELATED-RELATED"/>
    <property type="match status" value="1"/>
</dbReference>
<keyword evidence="4" id="KW-1133">Transmembrane helix</keyword>
<dbReference type="EC" id="1.8.1.9" evidence="6"/>
<evidence type="ECO:0000256" key="4">
    <source>
        <dbReference type="SAM" id="Phobius"/>
    </source>
</evidence>
<dbReference type="SUPFAM" id="SSF51905">
    <property type="entry name" value="FAD/NAD(P)-binding domain"/>
    <property type="match status" value="1"/>
</dbReference>
<evidence type="ECO:0000256" key="2">
    <source>
        <dbReference type="ARBA" id="ARBA00023002"/>
    </source>
</evidence>
<keyword evidence="1" id="KW-0285">Flavoprotein</keyword>
<sequence>MNAATSSPVWDAIVVGGGAAGLSAALLLGRARRRVLVIDAGSPRNRFAAHMHGVLGNEGTPPAELLRKGRAEVAAYGIEFLDGTVQNVEAADSGLAIVLSTGRAQRARALVVASGIVDELPDVPGLAPRWGTSVLHCPYCHGWEVRDQRLGVLATSPMGLHQTQLVRQWSDRVVLFAAGLGTLDPVAEQRMRARGVEVVASPVVEILGEDDRITGVRTGDGRMVEVDAVFTTGAPRPNDGFLTGLGLSRTDSPFGLGSFLSVDQAGKTSHDRVWAIGNVVNPAANVPMAIGAGAFAGGAVNGALVEEDFDLARAAADG</sequence>
<keyword evidence="4" id="KW-0472">Membrane</keyword>
<evidence type="ECO:0000256" key="3">
    <source>
        <dbReference type="ARBA" id="ARBA00048132"/>
    </source>
</evidence>
<evidence type="ECO:0000259" key="5">
    <source>
        <dbReference type="Pfam" id="PF07992"/>
    </source>
</evidence>
<name>A0A1R4IFL4_9MICO</name>
<feature type="transmembrane region" description="Helical" evidence="4">
    <location>
        <begin position="12"/>
        <end position="29"/>
    </location>
</feature>
<keyword evidence="4" id="KW-0812">Transmembrane</keyword>
<dbReference type="Pfam" id="PF07992">
    <property type="entry name" value="Pyr_redox_2"/>
    <property type="match status" value="1"/>
</dbReference>
<reference evidence="6 7" key="1">
    <citation type="submission" date="2017-02" db="EMBL/GenBank/DDBJ databases">
        <authorList>
            <person name="Peterson S.W."/>
        </authorList>
    </citation>
    <scope>NUCLEOTIDE SEQUENCE [LARGE SCALE GENOMIC DNA]</scope>
    <source>
        <strain evidence="6 7">B Mb 05.01</strain>
    </source>
</reference>
<organism evidence="6 7">
    <name type="scientific">Microbacterium esteraromaticum</name>
    <dbReference type="NCBI Taxonomy" id="57043"/>
    <lineage>
        <taxon>Bacteria</taxon>
        <taxon>Bacillati</taxon>
        <taxon>Actinomycetota</taxon>
        <taxon>Actinomycetes</taxon>
        <taxon>Micrococcales</taxon>
        <taxon>Microbacteriaceae</taxon>
        <taxon>Microbacterium</taxon>
    </lineage>
</organism>